<protein>
    <submittedName>
        <fullName evidence="3">Class I SAM-dependent methyltransferase</fullName>
        <ecNumber evidence="3">2.1.1.-</ecNumber>
    </submittedName>
</protein>
<dbReference type="CDD" id="cd02440">
    <property type="entry name" value="AdoMet_MTases"/>
    <property type="match status" value="1"/>
</dbReference>
<dbReference type="Pfam" id="PF13649">
    <property type="entry name" value="Methyltransf_25"/>
    <property type="match status" value="1"/>
</dbReference>
<dbReference type="PANTHER" id="PTHR42912:SF80">
    <property type="entry name" value="METHYLTRANSFERASE DOMAIN-CONTAINING PROTEIN"/>
    <property type="match status" value="1"/>
</dbReference>
<dbReference type="GO" id="GO:0032259">
    <property type="term" value="P:methylation"/>
    <property type="evidence" value="ECO:0007669"/>
    <property type="project" value="UniProtKB-KW"/>
</dbReference>
<dbReference type="Proteomes" id="UP001596368">
    <property type="component" value="Unassembled WGS sequence"/>
</dbReference>
<dbReference type="InterPro" id="IPR029063">
    <property type="entry name" value="SAM-dependent_MTases_sf"/>
</dbReference>
<keyword evidence="3" id="KW-0489">Methyltransferase</keyword>
<dbReference type="InterPro" id="IPR050508">
    <property type="entry name" value="Methyltransf_Superfamily"/>
</dbReference>
<gene>
    <name evidence="3" type="ORF">ACFQRB_18460</name>
</gene>
<name>A0ABD5Y0E5_9EURY</name>
<dbReference type="PANTHER" id="PTHR42912">
    <property type="entry name" value="METHYLTRANSFERASE"/>
    <property type="match status" value="1"/>
</dbReference>
<feature type="region of interest" description="Disordered" evidence="1">
    <location>
        <begin position="176"/>
        <end position="208"/>
    </location>
</feature>
<evidence type="ECO:0000313" key="4">
    <source>
        <dbReference type="Proteomes" id="UP001596368"/>
    </source>
</evidence>
<dbReference type="GO" id="GO:0008168">
    <property type="term" value="F:methyltransferase activity"/>
    <property type="evidence" value="ECO:0007669"/>
    <property type="project" value="UniProtKB-KW"/>
</dbReference>
<dbReference type="EC" id="2.1.1.-" evidence="3"/>
<evidence type="ECO:0000259" key="2">
    <source>
        <dbReference type="Pfam" id="PF13649"/>
    </source>
</evidence>
<sequence>MAGGSYDSAAFLDRYSRLRERGLFEREAAAAEEHFPAGGRVLDLGCGAGRTTRPLVERGFGVVAVDLSEAMVERARAAGTGASLATADAASLPFVDDAFDAVLFSYNGIDELRPASARRRALAEVARVLAPGGRFAFSTRNKLRWLLPVPPSPTVVSRFLRFWALNGLAGTVATRYRHDPTTNSPKRVHYTDPLTQRREPGGRPRTGGLTRSVRAAVVAVRPGAVRRLRGHARVRSNGG</sequence>
<dbReference type="InterPro" id="IPR041698">
    <property type="entry name" value="Methyltransf_25"/>
</dbReference>
<organism evidence="3 4">
    <name type="scientific">Halobaculum litoreum</name>
    <dbReference type="NCBI Taxonomy" id="3031998"/>
    <lineage>
        <taxon>Archaea</taxon>
        <taxon>Methanobacteriati</taxon>
        <taxon>Methanobacteriota</taxon>
        <taxon>Stenosarchaea group</taxon>
        <taxon>Halobacteria</taxon>
        <taxon>Halobacteriales</taxon>
        <taxon>Haloferacaceae</taxon>
        <taxon>Halobaculum</taxon>
    </lineage>
</organism>
<dbReference type="AlphaFoldDB" id="A0ABD5Y0E5"/>
<dbReference type="Gene3D" id="3.40.50.150">
    <property type="entry name" value="Vaccinia Virus protein VP39"/>
    <property type="match status" value="1"/>
</dbReference>
<comment type="caution">
    <text evidence="3">The sequence shown here is derived from an EMBL/GenBank/DDBJ whole genome shotgun (WGS) entry which is preliminary data.</text>
</comment>
<evidence type="ECO:0000313" key="3">
    <source>
        <dbReference type="EMBL" id="MFC7137889.1"/>
    </source>
</evidence>
<reference evidence="3 4" key="1">
    <citation type="journal article" date="2019" name="Int. J. Syst. Evol. Microbiol.">
        <title>The Global Catalogue of Microorganisms (GCM) 10K type strain sequencing project: providing services to taxonomists for standard genome sequencing and annotation.</title>
        <authorList>
            <consortium name="The Broad Institute Genomics Platform"/>
            <consortium name="The Broad Institute Genome Sequencing Center for Infectious Disease"/>
            <person name="Wu L."/>
            <person name="Ma J."/>
        </authorList>
    </citation>
    <scope>NUCLEOTIDE SEQUENCE [LARGE SCALE GENOMIC DNA]</scope>
    <source>
        <strain evidence="3 4">DT92</strain>
    </source>
</reference>
<keyword evidence="3" id="KW-0808">Transferase</keyword>
<accession>A0ABD5Y0E5</accession>
<proteinExistence type="predicted"/>
<feature type="domain" description="Methyltransferase" evidence="2">
    <location>
        <begin position="41"/>
        <end position="133"/>
    </location>
</feature>
<keyword evidence="4" id="KW-1185">Reference proteome</keyword>
<dbReference type="EMBL" id="JBHSZG010000008">
    <property type="protein sequence ID" value="MFC7137889.1"/>
    <property type="molecule type" value="Genomic_DNA"/>
</dbReference>
<dbReference type="SUPFAM" id="SSF53335">
    <property type="entry name" value="S-adenosyl-L-methionine-dependent methyltransferases"/>
    <property type="match status" value="1"/>
</dbReference>
<evidence type="ECO:0000256" key="1">
    <source>
        <dbReference type="SAM" id="MobiDB-lite"/>
    </source>
</evidence>